<keyword evidence="1" id="KW-1133">Transmembrane helix</keyword>
<dbReference type="Proteomes" id="UP000250831">
    <property type="component" value="Unassembled WGS sequence"/>
</dbReference>
<gene>
    <name evidence="2" type="ORF">DCO56_09585</name>
</gene>
<dbReference type="OrthoDB" id="713295at2"/>
<accession>A0A363NWL8</accession>
<sequence>MKINDIRISALGGTLCSIWASFSLGDVVQTVLTAALGTIVSFATSRLLGRWYKKTSDKQR</sequence>
<keyword evidence="1" id="KW-0472">Membrane</keyword>
<comment type="caution">
    <text evidence="2">The sequence shown here is derived from an EMBL/GenBank/DDBJ whole genome shotgun (WGS) entry which is preliminary data.</text>
</comment>
<reference evidence="2 3" key="1">
    <citation type="submission" date="2018-04" db="EMBL/GenBank/DDBJ databases">
        <title>Sphingobacterium sp. M46 Genome.</title>
        <authorList>
            <person name="Cheng J."/>
            <person name="Li Y."/>
        </authorList>
    </citation>
    <scope>NUCLEOTIDE SEQUENCE [LARGE SCALE GENOMIC DNA]</scope>
    <source>
        <strain evidence="2 3">M46</strain>
    </source>
</reference>
<feature type="transmembrane region" description="Helical" evidence="1">
    <location>
        <begin position="35"/>
        <end position="52"/>
    </location>
</feature>
<evidence type="ECO:0000313" key="2">
    <source>
        <dbReference type="EMBL" id="PUV25179.1"/>
    </source>
</evidence>
<organism evidence="2 3">
    <name type="scientific">Sphingobacterium athyrii</name>
    <dbReference type="NCBI Taxonomy" id="2152717"/>
    <lineage>
        <taxon>Bacteria</taxon>
        <taxon>Pseudomonadati</taxon>
        <taxon>Bacteroidota</taxon>
        <taxon>Sphingobacteriia</taxon>
        <taxon>Sphingobacteriales</taxon>
        <taxon>Sphingobacteriaceae</taxon>
        <taxon>Sphingobacterium</taxon>
    </lineage>
</organism>
<evidence type="ECO:0000313" key="3">
    <source>
        <dbReference type="Proteomes" id="UP000250831"/>
    </source>
</evidence>
<evidence type="ECO:0000256" key="1">
    <source>
        <dbReference type="SAM" id="Phobius"/>
    </source>
</evidence>
<dbReference type="RefSeq" id="WP_108633512.1">
    <property type="nucleotide sequence ID" value="NZ_QCXX01000002.1"/>
</dbReference>
<proteinExistence type="predicted"/>
<dbReference type="EMBL" id="QCXX01000002">
    <property type="protein sequence ID" value="PUV25179.1"/>
    <property type="molecule type" value="Genomic_DNA"/>
</dbReference>
<keyword evidence="1" id="KW-0812">Transmembrane</keyword>
<evidence type="ECO:0008006" key="4">
    <source>
        <dbReference type="Google" id="ProtNLM"/>
    </source>
</evidence>
<name>A0A363NWL8_9SPHI</name>
<keyword evidence="3" id="KW-1185">Reference proteome</keyword>
<protein>
    <recommendedName>
        <fullName evidence="4">Holin</fullName>
    </recommendedName>
</protein>
<dbReference type="AlphaFoldDB" id="A0A363NWL8"/>